<gene>
    <name evidence="2" type="ORF">LITE_LOCUS46055</name>
</gene>
<feature type="compositionally biased region" description="Basic and acidic residues" evidence="1">
    <location>
        <begin position="10"/>
        <end position="24"/>
    </location>
</feature>
<organism evidence="2 3">
    <name type="scientific">Linum tenue</name>
    <dbReference type="NCBI Taxonomy" id="586396"/>
    <lineage>
        <taxon>Eukaryota</taxon>
        <taxon>Viridiplantae</taxon>
        <taxon>Streptophyta</taxon>
        <taxon>Embryophyta</taxon>
        <taxon>Tracheophyta</taxon>
        <taxon>Spermatophyta</taxon>
        <taxon>Magnoliopsida</taxon>
        <taxon>eudicotyledons</taxon>
        <taxon>Gunneridae</taxon>
        <taxon>Pentapetalae</taxon>
        <taxon>rosids</taxon>
        <taxon>fabids</taxon>
        <taxon>Malpighiales</taxon>
        <taxon>Linaceae</taxon>
        <taxon>Linum</taxon>
    </lineage>
</organism>
<evidence type="ECO:0000313" key="3">
    <source>
        <dbReference type="Proteomes" id="UP001154282"/>
    </source>
</evidence>
<feature type="region of interest" description="Disordered" evidence="1">
    <location>
        <begin position="1"/>
        <end position="26"/>
    </location>
</feature>
<feature type="compositionally biased region" description="Basic and acidic residues" evidence="1">
    <location>
        <begin position="61"/>
        <end position="74"/>
    </location>
</feature>
<dbReference type="AlphaFoldDB" id="A0AAV0R1L3"/>
<accession>A0AAV0R1L3</accession>
<evidence type="ECO:0000313" key="2">
    <source>
        <dbReference type="EMBL" id="CAI0551605.1"/>
    </source>
</evidence>
<comment type="caution">
    <text evidence="2">The sequence shown here is derived from an EMBL/GenBank/DDBJ whole genome shotgun (WGS) entry which is preliminary data.</text>
</comment>
<keyword evidence="3" id="KW-1185">Reference proteome</keyword>
<proteinExistence type="predicted"/>
<dbReference type="EMBL" id="CAMGYJ010000010">
    <property type="protein sequence ID" value="CAI0551605.1"/>
    <property type="molecule type" value="Genomic_DNA"/>
</dbReference>
<protein>
    <submittedName>
        <fullName evidence="2">Uncharacterized protein</fullName>
    </submittedName>
</protein>
<feature type="region of interest" description="Disordered" evidence="1">
    <location>
        <begin position="40"/>
        <end position="74"/>
    </location>
</feature>
<sequence length="253" mass="27233">MHGTMTVTTTEDRLAAPADGDRGSTKSTYFYCRQALDLEDEEGAATETTSTLSRSRRPPRMKKDGMATTTDDRSSLLQRPLLLAEAELQNPNRPHPSEFAESSIFNPVLLSPPAALSIAKQSDSSLIHIDHPSFTRRLRKAAIPPPAARKPLPPQFISPFSSASIWSSIDGPSTYGFRPPARRTSPCRVRSPLLSLGTSHGCAGSRVDNHCSALSPLLPAPESRPLLPPGVPDQITTTLPLPPHFRSAAPAAC</sequence>
<evidence type="ECO:0000256" key="1">
    <source>
        <dbReference type="SAM" id="MobiDB-lite"/>
    </source>
</evidence>
<dbReference type="Proteomes" id="UP001154282">
    <property type="component" value="Unassembled WGS sequence"/>
</dbReference>
<reference evidence="2" key="1">
    <citation type="submission" date="2022-08" db="EMBL/GenBank/DDBJ databases">
        <authorList>
            <person name="Gutierrez-Valencia J."/>
        </authorList>
    </citation>
    <scope>NUCLEOTIDE SEQUENCE</scope>
</reference>
<name>A0AAV0R1L3_9ROSI</name>